<feature type="transmembrane region" description="Helical" evidence="7">
    <location>
        <begin position="83"/>
        <end position="105"/>
    </location>
</feature>
<evidence type="ECO:0000256" key="3">
    <source>
        <dbReference type="ARBA" id="ARBA00022475"/>
    </source>
</evidence>
<protein>
    <recommendedName>
        <fullName evidence="8">Cyclic nucleotide-binding domain-containing protein</fullName>
    </recommendedName>
</protein>
<dbReference type="InterPro" id="IPR014710">
    <property type="entry name" value="RmlC-like_jellyroll"/>
</dbReference>
<evidence type="ECO:0000256" key="7">
    <source>
        <dbReference type="SAM" id="Phobius"/>
    </source>
</evidence>
<dbReference type="InterPro" id="IPR018490">
    <property type="entry name" value="cNMP-bd_dom_sf"/>
</dbReference>
<dbReference type="SUPFAM" id="SSF82689">
    <property type="entry name" value="Mechanosensitive channel protein MscS (YggB), C-terminal domain"/>
    <property type="match status" value="1"/>
</dbReference>
<dbReference type="SMART" id="SM00100">
    <property type="entry name" value="cNMP"/>
    <property type="match status" value="1"/>
</dbReference>
<evidence type="ECO:0000313" key="9">
    <source>
        <dbReference type="EMBL" id="OGF65242.1"/>
    </source>
</evidence>
<dbReference type="PROSITE" id="PS50042">
    <property type="entry name" value="CNMP_BINDING_3"/>
    <property type="match status" value="1"/>
</dbReference>
<dbReference type="STRING" id="1817863.A2Y62_02350"/>
<proteinExistence type="inferred from homology"/>
<evidence type="ECO:0000256" key="1">
    <source>
        <dbReference type="ARBA" id="ARBA00004651"/>
    </source>
</evidence>
<keyword evidence="3" id="KW-1003">Cell membrane</keyword>
<gene>
    <name evidence="9" type="ORF">A2Y62_02350</name>
</gene>
<dbReference type="Pfam" id="PF00027">
    <property type="entry name" value="cNMP_binding"/>
    <property type="match status" value="1"/>
</dbReference>
<dbReference type="Gene3D" id="2.60.120.10">
    <property type="entry name" value="Jelly Rolls"/>
    <property type="match status" value="1"/>
</dbReference>
<dbReference type="SUPFAM" id="SSF51206">
    <property type="entry name" value="cAMP-binding domain-like"/>
    <property type="match status" value="1"/>
</dbReference>
<accession>A0A1F5VP84</accession>
<dbReference type="PRINTS" id="PR00103">
    <property type="entry name" value="CAMPKINASE"/>
</dbReference>
<dbReference type="InterPro" id="IPR049278">
    <property type="entry name" value="MS_channel_C"/>
</dbReference>
<dbReference type="CDD" id="cd00038">
    <property type="entry name" value="CAP_ED"/>
    <property type="match status" value="1"/>
</dbReference>
<sequence length="509" mass="58173">MILGTLGILLFTMNMLIILKYSIVSIFSFAVLLLIPLLLRKYPAAQKKLKIYVISLTVLLLLYYAIIIFNIPVPEKLARLIHIIFITAISLSLVKIVSIIVFDVYLELQKQLAVPKLLKDLINLLAYLAIFLLITHFIMGWELTPVLATSAVVTVILGFALQDTLGNFFSGLAIHFEPPFHIGDWVKVENVIGKVQEITWRSVKILTRHNDTVIIPNSAIAKDTIINYSKPAQSHAYAITIGVSYWDSPDHVISTIKQILNNVEGVNIALEPAIRIIAYQDFSILYHVRFWYFDYAQIEVIEGEINRRIWYAFKREHITIPFPIRNVFIQQPITDTVDLPALIKNLRNVYLFHDMEEEELTTIAEIMKHKYYACRETIVKQNEEGGSMYIIKKGSVSIEIDAPNGQKILIKNLKDGDFFGEISLLTGDKRNATIKAISDVELFELSREQLRSAIQINHNIAVKLNTIMNQRKEELIQAIEDETVEMAKKKGIDKGFPVIFEKIKKFLFS</sequence>
<dbReference type="Gene3D" id="1.10.287.1260">
    <property type="match status" value="1"/>
</dbReference>
<dbReference type="EMBL" id="MFGW01000113">
    <property type="protein sequence ID" value="OGF65242.1"/>
    <property type="molecule type" value="Genomic_DNA"/>
</dbReference>
<keyword evidence="6 7" id="KW-0472">Membrane</keyword>
<dbReference type="PANTHER" id="PTHR30221">
    <property type="entry name" value="SMALL-CONDUCTANCE MECHANOSENSITIVE CHANNEL"/>
    <property type="match status" value="1"/>
</dbReference>
<dbReference type="GO" id="GO:0008381">
    <property type="term" value="F:mechanosensitive monoatomic ion channel activity"/>
    <property type="evidence" value="ECO:0007669"/>
    <property type="project" value="InterPro"/>
</dbReference>
<evidence type="ECO:0000313" key="10">
    <source>
        <dbReference type="Proteomes" id="UP000178943"/>
    </source>
</evidence>
<keyword evidence="5 7" id="KW-1133">Transmembrane helix</keyword>
<comment type="caution">
    <text evidence="9">The sequence shown here is derived from an EMBL/GenBank/DDBJ whole genome shotgun (WGS) entry which is preliminary data.</text>
</comment>
<comment type="subcellular location">
    <subcellularLocation>
        <location evidence="1">Cell membrane</location>
        <topology evidence="1">Multi-pass membrane protein</topology>
    </subcellularLocation>
</comment>
<feature type="transmembrane region" description="Helical" evidence="7">
    <location>
        <begin position="117"/>
        <end position="138"/>
    </location>
</feature>
<dbReference type="InterPro" id="IPR000595">
    <property type="entry name" value="cNMP-bd_dom"/>
</dbReference>
<feature type="transmembrane region" description="Helical" evidence="7">
    <location>
        <begin position="51"/>
        <end position="71"/>
    </location>
</feature>
<organism evidence="9 10">
    <name type="scientific">Candidatus Fischerbacteria bacterium RBG_13_37_8</name>
    <dbReference type="NCBI Taxonomy" id="1817863"/>
    <lineage>
        <taxon>Bacteria</taxon>
        <taxon>Candidatus Fischeribacteriota</taxon>
    </lineage>
</organism>
<evidence type="ECO:0000256" key="5">
    <source>
        <dbReference type="ARBA" id="ARBA00022989"/>
    </source>
</evidence>
<dbReference type="InterPro" id="IPR011066">
    <property type="entry name" value="MscS_channel_C_sf"/>
</dbReference>
<feature type="domain" description="Cyclic nucleotide-binding" evidence="8">
    <location>
        <begin position="351"/>
        <end position="454"/>
    </location>
</feature>
<dbReference type="Proteomes" id="UP000178943">
    <property type="component" value="Unassembled WGS sequence"/>
</dbReference>
<dbReference type="InterPro" id="IPR006685">
    <property type="entry name" value="MscS_channel_2nd"/>
</dbReference>
<evidence type="ECO:0000256" key="2">
    <source>
        <dbReference type="ARBA" id="ARBA00008017"/>
    </source>
</evidence>
<evidence type="ECO:0000259" key="8">
    <source>
        <dbReference type="PROSITE" id="PS50042"/>
    </source>
</evidence>
<dbReference type="Pfam" id="PF00924">
    <property type="entry name" value="MS_channel_2nd"/>
    <property type="match status" value="1"/>
</dbReference>
<dbReference type="InterPro" id="IPR045275">
    <property type="entry name" value="MscS_archaea/bacteria_type"/>
</dbReference>
<evidence type="ECO:0000256" key="6">
    <source>
        <dbReference type="ARBA" id="ARBA00023136"/>
    </source>
</evidence>
<dbReference type="InterPro" id="IPR023408">
    <property type="entry name" value="MscS_beta-dom_sf"/>
</dbReference>
<evidence type="ECO:0000256" key="4">
    <source>
        <dbReference type="ARBA" id="ARBA00022692"/>
    </source>
</evidence>
<comment type="similarity">
    <text evidence="2">Belongs to the MscS (TC 1.A.23) family.</text>
</comment>
<dbReference type="Gene3D" id="2.30.30.60">
    <property type="match status" value="1"/>
</dbReference>
<dbReference type="AlphaFoldDB" id="A0A1F5VP84"/>
<reference evidence="9 10" key="1">
    <citation type="journal article" date="2016" name="Nat. Commun.">
        <title>Thousands of microbial genomes shed light on interconnected biogeochemical processes in an aquifer system.</title>
        <authorList>
            <person name="Anantharaman K."/>
            <person name="Brown C.T."/>
            <person name="Hug L.A."/>
            <person name="Sharon I."/>
            <person name="Castelle C.J."/>
            <person name="Probst A.J."/>
            <person name="Thomas B.C."/>
            <person name="Singh A."/>
            <person name="Wilkins M.J."/>
            <person name="Karaoz U."/>
            <person name="Brodie E.L."/>
            <person name="Williams K.H."/>
            <person name="Hubbard S.S."/>
            <person name="Banfield J.F."/>
        </authorList>
    </citation>
    <scope>NUCLEOTIDE SEQUENCE [LARGE SCALE GENOMIC DNA]</scope>
</reference>
<dbReference type="InterPro" id="IPR010920">
    <property type="entry name" value="LSM_dom_sf"/>
</dbReference>
<dbReference type="GO" id="GO:0005886">
    <property type="term" value="C:plasma membrane"/>
    <property type="evidence" value="ECO:0007669"/>
    <property type="project" value="UniProtKB-SubCell"/>
</dbReference>
<dbReference type="Pfam" id="PF21082">
    <property type="entry name" value="MS_channel_3rd"/>
    <property type="match status" value="1"/>
</dbReference>
<dbReference type="SUPFAM" id="SSF50182">
    <property type="entry name" value="Sm-like ribonucleoproteins"/>
    <property type="match status" value="1"/>
</dbReference>
<keyword evidence="4 7" id="KW-0812">Transmembrane</keyword>
<name>A0A1F5VP84_9BACT</name>
<feature type="transmembrane region" description="Helical" evidence="7">
    <location>
        <begin position="6"/>
        <end position="39"/>
    </location>
</feature>
<dbReference type="Gene3D" id="3.30.70.100">
    <property type="match status" value="1"/>
</dbReference>
<dbReference type="PANTHER" id="PTHR30221:SF1">
    <property type="entry name" value="SMALL-CONDUCTANCE MECHANOSENSITIVE CHANNEL"/>
    <property type="match status" value="1"/>
</dbReference>